<evidence type="ECO:0000256" key="1">
    <source>
        <dbReference type="ARBA" id="ARBA00023002"/>
    </source>
</evidence>
<name>A0A4Y7R676_9FIRM</name>
<dbReference type="InterPro" id="IPR019752">
    <property type="entry name" value="Pyrv/ketoisovalerate_OxRed_cat"/>
</dbReference>
<evidence type="ECO:0000259" key="2">
    <source>
        <dbReference type="Pfam" id="PF01558"/>
    </source>
</evidence>
<dbReference type="SUPFAM" id="SSF53323">
    <property type="entry name" value="Pyruvate-ferredoxin oxidoreductase, PFOR, domain III"/>
    <property type="match status" value="1"/>
</dbReference>
<reference evidence="3 4" key="1">
    <citation type="journal article" date="2018" name="Environ. Microbiol.">
        <title>Novel energy conservation strategies and behaviour of Pelotomaculum schinkii driving syntrophic propionate catabolism.</title>
        <authorList>
            <person name="Hidalgo-Ahumada C.A.P."/>
            <person name="Nobu M.K."/>
            <person name="Narihiro T."/>
            <person name="Tamaki H."/>
            <person name="Liu W.T."/>
            <person name="Kamagata Y."/>
            <person name="Stams A.J.M."/>
            <person name="Imachi H."/>
            <person name="Sousa D.Z."/>
        </authorList>
    </citation>
    <scope>NUCLEOTIDE SEQUENCE [LARGE SCALE GENOMIC DNA]</scope>
    <source>
        <strain evidence="3 4">HH</strain>
    </source>
</reference>
<dbReference type="GO" id="GO:0047110">
    <property type="term" value="F:phenylglyoxylate dehydrogenase (acylating) activity"/>
    <property type="evidence" value="ECO:0007669"/>
    <property type="project" value="UniProtKB-EC"/>
</dbReference>
<evidence type="ECO:0000313" key="3">
    <source>
        <dbReference type="EMBL" id="TEB04464.1"/>
    </source>
</evidence>
<sequence length="184" mass="19613">MKETWQIVLAGEGGQGLIVAGIILAEAASIFEGKFAIQTQSYGIATRGGSSSAEVVISEKEIIYESVEEPDLVLALTTDAYEQYAGALDKNAVLIYDAGLVDTTKIEKVTAKTYGIPFTDLARELGKVTVANIVSLGTIARLSDAVKIDSMEKAVLKRFGGSAAELNKKAFRLGIEFAENDSMQ</sequence>
<protein>
    <submittedName>
        <fullName evidence="3">NADH-dependent phenylglyoxylate dehydrogenase subunit gamma</fullName>
        <ecNumber evidence="3">1.2.1.58</ecNumber>
    </submittedName>
</protein>
<proteinExistence type="predicted"/>
<dbReference type="EMBL" id="QFGA01000004">
    <property type="protein sequence ID" value="TEB04464.1"/>
    <property type="molecule type" value="Genomic_DNA"/>
</dbReference>
<dbReference type="EC" id="1.2.1.58" evidence="3"/>
<organism evidence="3 4">
    <name type="scientific">Pelotomaculum schinkii</name>
    <dbReference type="NCBI Taxonomy" id="78350"/>
    <lineage>
        <taxon>Bacteria</taxon>
        <taxon>Bacillati</taxon>
        <taxon>Bacillota</taxon>
        <taxon>Clostridia</taxon>
        <taxon>Eubacteriales</taxon>
        <taxon>Desulfotomaculaceae</taxon>
        <taxon>Pelotomaculum</taxon>
    </lineage>
</organism>
<dbReference type="Pfam" id="PF01558">
    <property type="entry name" value="POR"/>
    <property type="match status" value="1"/>
</dbReference>
<feature type="domain" description="Pyruvate/ketoisovalerate oxidoreductase catalytic" evidence="2">
    <location>
        <begin position="13"/>
        <end position="176"/>
    </location>
</feature>
<dbReference type="RefSeq" id="WP_190259572.1">
    <property type="nucleotide sequence ID" value="NZ_QFGA01000004.1"/>
</dbReference>
<dbReference type="Gene3D" id="3.40.920.10">
    <property type="entry name" value="Pyruvate-ferredoxin oxidoreductase, PFOR, domain III"/>
    <property type="match status" value="1"/>
</dbReference>
<dbReference type="InterPro" id="IPR052554">
    <property type="entry name" value="2-oxoglutarate_synth_KorC"/>
</dbReference>
<keyword evidence="1 3" id="KW-0560">Oxidoreductase</keyword>
<dbReference type="Proteomes" id="UP000298324">
    <property type="component" value="Unassembled WGS sequence"/>
</dbReference>
<evidence type="ECO:0000313" key="4">
    <source>
        <dbReference type="Proteomes" id="UP000298324"/>
    </source>
</evidence>
<dbReference type="InterPro" id="IPR002869">
    <property type="entry name" value="Pyrv_flavodox_OxRed_cen"/>
</dbReference>
<dbReference type="PANTHER" id="PTHR42730:SF1">
    <property type="entry name" value="2-OXOGLUTARATE SYNTHASE SUBUNIT KORC"/>
    <property type="match status" value="1"/>
</dbReference>
<dbReference type="PANTHER" id="PTHR42730">
    <property type="entry name" value="2-OXOGLUTARATE SYNTHASE SUBUNIT KORC"/>
    <property type="match status" value="1"/>
</dbReference>
<accession>A0A4Y7R676</accession>
<keyword evidence="4" id="KW-1185">Reference proteome</keyword>
<gene>
    <name evidence="3" type="primary">padE_3</name>
    <name evidence="3" type="ORF">Psch_04191</name>
</gene>
<dbReference type="AlphaFoldDB" id="A0A4Y7R676"/>
<comment type="caution">
    <text evidence="3">The sequence shown here is derived from an EMBL/GenBank/DDBJ whole genome shotgun (WGS) entry which is preliminary data.</text>
</comment>